<gene>
    <name evidence="2" type="ORF">SDC9_180290</name>
</gene>
<name>A0A645H2B1_9ZZZZ</name>
<feature type="compositionally biased region" description="Basic residues" evidence="1">
    <location>
        <begin position="69"/>
        <end position="78"/>
    </location>
</feature>
<evidence type="ECO:0000256" key="1">
    <source>
        <dbReference type="SAM" id="MobiDB-lite"/>
    </source>
</evidence>
<accession>A0A645H2B1</accession>
<feature type="region of interest" description="Disordered" evidence="1">
    <location>
        <begin position="69"/>
        <end position="90"/>
    </location>
</feature>
<comment type="caution">
    <text evidence="2">The sequence shown here is derived from an EMBL/GenBank/DDBJ whole genome shotgun (WGS) entry which is preliminary data.</text>
</comment>
<dbReference type="EMBL" id="VSSQ01085004">
    <property type="protein sequence ID" value="MPN32810.1"/>
    <property type="molecule type" value="Genomic_DNA"/>
</dbReference>
<dbReference type="AlphaFoldDB" id="A0A645H2B1"/>
<proteinExistence type="predicted"/>
<protein>
    <submittedName>
        <fullName evidence="2">Uncharacterized protein</fullName>
    </submittedName>
</protein>
<organism evidence="2">
    <name type="scientific">bioreactor metagenome</name>
    <dbReference type="NCBI Taxonomy" id="1076179"/>
    <lineage>
        <taxon>unclassified sequences</taxon>
        <taxon>metagenomes</taxon>
        <taxon>ecological metagenomes</taxon>
    </lineage>
</organism>
<evidence type="ECO:0000313" key="2">
    <source>
        <dbReference type="EMBL" id="MPN32810.1"/>
    </source>
</evidence>
<sequence>MARHHAGPRQDSALTSARRDLHGFCGLRSFHVHPAGLRQLEQQLPCPLVSGRAMGACMPGSRLGETRNLQRRLQHHQSRVGPDQTPRHDGNQIAAAQDFGQHQKAGHGQRYTPPPSQALQRLVRHTMETASVIGHQRMVQRAEALQ</sequence>
<reference evidence="2" key="1">
    <citation type="submission" date="2019-08" db="EMBL/GenBank/DDBJ databases">
        <authorList>
            <person name="Kucharzyk K."/>
            <person name="Murdoch R.W."/>
            <person name="Higgins S."/>
            <person name="Loffler F."/>
        </authorList>
    </citation>
    <scope>NUCLEOTIDE SEQUENCE</scope>
</reference>